<organism evidence="2">
    <name type="scientific">Myoviridae sp. ctMvU7</name>
    <dbReference type="NCBI Taxonomy" id="2826642"/>
    <lineage>
        <taxon>Viruses</taxon>
        <taxon>Duplodnaviria</taxon>
        <taxon>Heunggongvirae</taxon>
        <taxon>Uroviricota</taxon>
        <taxon>Caudoviricetes</taxon>
    </lineage>
</organism>
<dbReference type="CDD" id="cd00118">
    <property type="entry name" value="LysM"/>
    <property type="match status" value="1"/>
</dbReference>
<accession>A0A8S5M8E2</accession>
<dbReference type="PROSITE" id="PS51782">
    <property type="entry name" value="LYSM"/>
    <property type="match status" value="1"/>
</dbReference>
<dbReference type="InterPro" id="IPR036779">
    <property type="entry name" value="LysM_dom_sf"/>
</dbReference>
<evidence type="ECO:0000313" key="2">
    <source>
        <dbReference type="EMBL" id="DAD78235.1"/>
    </source>
</evidence>
<evidence type="ECO:0000259" key="1">
    <source>
        <dbReference type="PROSITE" id="PS51782"/>
    </source>
</evidence>
<dbReference type="InterPro" id="IPR052196">
    <property type="entry name" value="Bact_Kbp"/>
</dbReference>
<dbReference type="PANTHER" id="PTHR34700:SF4">
    <property type="entry name" value="PHAGE-LIKE ELEMENT PBSX PROTEIN XKDP"/>
    <property type="match status" value="1"/>
</dbReference>
<dbReference type="EMBL" id="BK014840">
    <property type="protein sequence ID" value="DAD78235.1"/>
    <property type="molecule type" value="Genomic_DNA"/>
</dbReference>
<name>A0A8S5M8E2_9CAUD</name>
<sequence>MSYSVYLKISGKKYKLPVNPEQIKKTQKLNAEKYQVLRGEQVCIPTYAELWSYEFSDCELPHRDTHYMEPRSDADPDKYIRAITKAQKNKLPVQLIYSNGVTDDESVKVLIESCSITEKAGEEGDKYLSLSFLQYKTPSKKYMAVVTPTATVAQPQVEQPANPAVEQGKTYTVQKGDTLWKIAKQFYGNGALNTKIVSANSDKIKNPNLIYAGQVFTIPA</sequence>
<dbReference type="InterPro" id="IPR018392">
    <property type="entry name" value="LysM"/>
</dbReference>
<dbReference type="Gene3D" id="3.10.350.10">
    <property type="entry name" value="LysM domain"/>
    <property type="match status" value="1"/>
</dbReference>
<dbReference type="Pfam" id="PF01476">
    <property type="entry name" value="LysM"/>
    <property type="match status" value="1"/>
</dbReference>
<dbReference type="PANTHER" id="PTHR34700">
    <property type="entry name" value="POTASSIUM BINDING PROTEIN KBP"/>
    <property type="match status" value="1"/>
</dbReference>
<dbReference type="SUPFAM" id="SSF54106">
    <property type="entry name" value="LysM domain"/>
    <property type="match status" value="1"/>
</dbReference>
<proteinExistence type="predicted"/>
<feature type="domain" description="LysM" evidence="1">
    <location>
        <begin position="169"/>
        <end position="218"/>
    </location>
</feature>
<reference evidence="2" key="1">
    <citation type="journal article" date="2021" name="Proc. Natl. Acad. Sci. U.S.A.">
        <title>A Catalog of Tens of Thousands of Viruses from Human Metagenomes Reveals Hidden Associations with Chronic Diseases.</title>
        <authorList>
            <person name="Tisza M.J."/>
            <person name="Buck C.B."/>
        </authorList>
    </citation>
    <scope>NUCLEOTIDE SEQUENCE</scope>
    <source>
        <strain evidence="2">CtMvU7</strain>
    </source>
</reference>
<dbReference type="SMART" id="SM00257">
    <property type="entry name" value="LysM"/>
    <property type="match status" value="1"/>
</dbReference>
<protein>
    <submittedName>
        <fullName evidence="2">Tail assembly protein</fullName>
    </submittedName>
</protein>